<dbReference type="InterPro" id="IPR032808">
    <property type="entry name" value="DoxX"/>
</dbReference>
<keyword evidence="9" id="KW-1185">Reference proteome</keyword>
<dbReference type="RefSeq" id="WP_296362865.1">
    <property type="nucleotide sequence ID" value="NZ_BAAAHY010000005.1"/>
</dbReference>
<proteinExistence type="inferred from homology"/>
<evidence type="ECO:0000313" key="9">
    <source>
        <dbReference type="Proteomes" id="UP001185069"/>
    </source>
</evidence>
<evidence type="ECO:0000256" key="1">
    <source>
        <dbReference type="ARBA" id="ARBA00004651"/>
    </source>
</evidence>
<evidence type="ECO:0000256" key="6">
    <source>
        <dbReference type="ARBA" id="ARBA00023136"/>
    </source>
</evidence>
<evidence type="ECO:0000256" key="4">
    <source>
        <dbReference type="ARBA" id="ARBA00022692"/>
    </source>
</evidence>
<reference evidence="8 9" key="1">
    <citation type="submission" date="2023-07" db="EMBL/GenBank/DDBJ databases">
        <title>Sequencing the genomes of 1000 actinobacteria strains.</title>
        <authorList>
            <person name="Klenk H.-P."/>
        </authorList>
    </citation>
    <scope>NUCLEOTIDE SEQUENCE [LARGE SCALE GENOMIC DNA]</scope>
    <source>
        <strain evidence="8 9">DSM 14555</strain>
    </source>
</reference>
<evidence type="ECO:0000256" key="3">
    <source>
        <dbReference type="ARBA" id="ARBA00022475"/>
    </source>
</evidence>
<evidence type="ECO:0000256" key="2">
    <source>
        <dbReference type="ARBA" id="ARBA00006679"/>
    </source>
</evidence>
<gene>
    <name evidence="8" type="ORF">JOE69_001726</name>
</gene>
<keyword evidence="3" id="KW-1003">Cell membrane</keyword>
<feature type="transmembrane region" description="Helical" evidence="7">
    <location>
        <begin position="48"/>
        <end position="70"/>
    </location>
</feature>
<protein>
    <submittedName>
        <fullName evidence="8">Oxidoreductase</fullName>
    </submittedName>
</protein>
<evidence type="ECO:0000256" key="5">
    <source>
        <dbReference type="ARBA" id="ARBA00022989"/>
    </source>
</evidence>
<accession>A0ABU1JAT0</accession>
<comment type="caution">
    <text evidence="8">The sequence shown here is derived from an EMBL/GenBank/DDBJ whole genome shotgun (WGS) entry which is preliminary data.</text>
</comment>
<sequence length="144" mass="15033">MASNNNTAHFGLLVLRVVTGIIFIMHGWQKFDQGIPATTEGFTAMGVVLPELMAPFIAGLELIGGIALVLGLLSRPIAVLLVVDMVVALFLVHLPNGFFAAVGGYEFVLALAAMSATIALAGPGKFAIDGLLFGRSKRLKGVLA</sequence>
<keyword evidence="6 7" id="KW-0472">Membrane</keyword>
<evidence type="ECO:0000313" key="8">
    <source>
        <dbReference type="EMBL" id="MDR6269488.1"/>
    </source>
</evidence>
<comment type="subcellular location">
    <subcellularLocation>
        <location evidence="1">Cell membrane</location>
        <topology evidence="1">Multi-pass membrane protein</topology>
    </subcellularLocation>
</comment>
<organism evidence="8 9">
    <name type="scientific">Arthrobacter russicus</name>
    <dbReference type="NCBI Taxonomy" id="172040"/>
    <lineage>
        <taxon>Bacteria</taxon>
        <taxon>Bacillati</taxon>
        <taxon>Actinomycetota</taxon>
        <taxon>Actinomycetes</taxon>
        <taxon>Micrococcales</taxon>
        <taxon>Micrococcaceae</taxon>
        <taxon>Arthrobacter</taxon>
    </lineage>
</organism>
<evidence type="ECO:0000256" key="7">
    <source>
        <dbReference type="SAM" id="Phobius"/>
    </source>
</evidence>
<dbReference type="InterPro" id="IPR051907">
    <property type="entry name" value="DoxX-like_oxidoreductase"/>
</dbReference>
<keyword evidence="5 7" id="KW-1133">Transmembrane helix</keyword>
<dbReference type="PANTHER" id="PTHR33452">
    <property type="entry name" value="OXIDOREDUCTASE CATD-RELATED"/>
    <property type="match status" value="1"/>
</dbReference>
<dbReference type="Proteomes" id="UP001185069">
    <property type="component" value="Unassembled WGS sequence"/>
</dbReference>
<dbReference type="EMBL" id="JAVDQF010000001">
    <property type="protein sequence ID" value="MDR6269488.1"/>
    <property type="molecule type" value="Genomic_DNA"/>
</dbReference>
<feature type="transmembrane region" description="Helical" evidence="7">
    <location>
        <begin position="7"/>
        <end position="28"/>
    </location>
</feature>
<keyword evidence="4 7" id="KW-0812">Transmembrane</keyword>
<comment type="similarity">
    <text evidence="2">Belongs to the DoxX family.</text>
</comment>
<dbReference type="Pfam" id="PF07681">
    <property type="entry name" value="DoxX"/>
    <property type="match status" value="1"/>
</dbReference>
<name>A0ABU1JAT0_9MICC</name>
<feature type="transmembrane region" description="Helical" evidence="7">
    <location>
        <begin position="107"/>
        <end position="128"/>
    </location>
</feature>
<feature type="transmembrane region" description="Helical" evidence="7">
    <location>
        <begin position="77"/>
        <end position="95"/>
    </location>
</feature>
<dbReference type="PANTHER" id="PTHR33452:SF1">
    <property type="entry name" value="INNER MEMBRANE PROTEIN YPHA-RELATED"/>
    <property type="match status" value="1"/>
</dbReference>